<evidence type="ECO:0000256" key="2">
    <source>
        <dbReference type="ARBA" id="ARBA00023043"/>
    </source>
</evidence>
<gene>
    <name evidence="4" type="ORF">S01H1_50911</name>
</gene>
<feature type="non-terminal residue" evidence="4">
    <location>
        <position position="1"/>
    </location>
</feature>
<feature type="region of interest" description="Disordered" evidence="3">
    <location>
        <begin position="1"/>
        <end position="33"/>
    </location>
</feature>
<feature type="compositionally biased region" description="Polar residues" evidence="3">
    <location>
        <begin position="1"/>
        <end position="19"/>
    </location>
</feature>
<evidence type="ECO:0000256" key="3">
    <source>
        <dbReference type="SAM" id="MobiDB-lite"/>
    </source>
</evidence>
<evidence type="ECO:0000256" key="1">
    <source>
        <dbReference type="ARBA" id="ARBA00022737"/>
    </source>
</evidence>
<dbReference type="PROSITE" id="PS50297">
    <property type="entry name" value="ANK_REP_REGION"/>
    <property type="match status" value="1"/>
</dbReference>
<feature type="non-terminal residue" evidence="4">
    <location>
        <position position="260"/>
    </location>
</feature>
<evidence type="ECO:0000313" key="4">
    <source>
        <dbReference type="EMBL" id="GAG18916.1"/>
    </source>
</evidence>
<dbReference type="SUPFAM" id="SSF48403">
    <property type="entry name" value="Ankyrin repeat"/>
    <property type="match status" value="1"/>
</dbReference>
<comment type="caution">
    <text evidence="4">The sequence shown here is derived from an EMBL/GenBank/DDBJ whole genome shotgun (WGS) entry which is preliminary data.</text>
</comment>
<dbReference type="AlphaFoldDB" id="X0X1N5"/>
<name>X0X1N5_9ZZZZ</name>
<accession>X0X1N5</accession>
<dbReference type="PROSITE" id="PS50088">
    <property type="entry name" value="ANK_REPEAT"/>
    <property type="match status" value="1"/>
</dbReference>
<protein>
    <submittedName>
        <fullName evidence="4">Uncharacterized protein</fullName>
    </submittedName>
</protein>
<proteinExistence type="predicted"/>
<dbReference type="SMART" id="SM00248">
    <property type="entry name" value="ANK"/>
    <property type="match status" value="4"/>
</dbReference>
<sequence>SENTLGRHTAEANMSSSRHGGNRGRMMARPSNNTTTSTRIELVNNDHDMMNSRIAPESEQMVEILQEIIPYFNQGDVNIDEIVKDTIERLPLDNLENRDKDGNSLLLICSHFSGACELIPLLISKGSDPNAQNTFGETCLHFTSYTDTYSPETAKVLVLNGANAEVQEIRFGCTALHYAASIGDTDLCRILLEGGASPLTPDKNHCNPIGYATQSKKQDCIDLLTKSSQSWVESESKSAKFDGAGYESDWAQLIDDQTGF</sequence>
<organism evidence="4">
    <name type="scientific">marine sediment metagenome</name>
    <dbReference type="NCBI Taxonomy" id="412755"/>
    <lineage>
        <taxon>unclassified sequences</taxon>
        <taxon>metagenomes</taxon>
        <taxon>ecological metagenomes</taxon>
    </lineage>
</organism>
<keyword evidence="1" id="KW-0677">Repeat</keyword>
<dbReference type="InterPro" id="IPR002110">
    <property type="entry name" value="Ankyrin_rpt"/>
</dbReference>
<dbReference type="Pfam" id="PF12796">
    <property type="entry name" value="Ank_2"/>
    <property type="match status" value="1"/>
</dbReference>
<dbReference type="PANTHER" id="PTHR24198:SF165">
    <property type="entry name" value="ANKYRIN REPEAT-CONTAINING PROTEIN-RELATED"/>
    <property type="match status" value="1"/>
</dbReference>
<dbReference type="Gene3D" id="1.25.40.20">
    <property type="entry name" value="Ankyrin repeat-containing domain"/>
    <property type="match status" value="1"/>
</dbReference>
<dbReference type="PANTHER" id="PTHR24198">
    <property type="entry name" value="ANKYRIN REPEAT AND PROTEIN KINASE DOMAIN-CONTAINING PROTEIN"/>
    <property type="match status" value="1"/>
</dbReference>
<dbReference type="InterPro" id="IPR036770">
    <property type="entry name" value="Ankyrin_rpt-contain_sf"/>
</dbReference>
<keyword evidence="2" id="KW-0040">ANK repeat</keyword>
<dbReference type="EMBL" id="BARS01032826">
    <property type="protein sequence ID" value="GAG18916.1"/>
    <property type="molecule type" value="Genomic_DNA"/>
</dbReference>
<reference evidence="4" key="1">
    <citation type="journal article" date="2014" name="Front. Microbiol.">
        <title>High frequency of phylogenetically diverse reductive dehalogenase-homologous genes in deep subseafloor sedimentary metagenomes.</title>
        <authorList>
            <person name="Kawai M."/>
            <person name="Futagami T."/>
            <person name="Toyoda A."/>
            <person name="Takaki Y."/>
            <person name="Nishi S."/>
            <person name="Hori S."/>
            <person name="Arai W."/>
            <person name="Tsubouchi T."/>
            <person name="Morono Y."/>
            <person name="Uchiyama I."/>
            <person name="Ito T."/>
            <person name="Fujiyama A."/>
            <person name="Inagaki F."/>
            <person name="Takami H."/>
        </authorList>
    </citation>
    <scope>NUCLEOTIDE SEQUENCE</scope>
    <source>
        <strain evidence="4">Expedition CK06-06</strain>
    </source>
</reference>